<protein>
    <submittedName>
        <fullName evidence="7">Major facilitator superfamily domain-containing protein</fullName>
    </submittedName>
</protein>
<evidence type="ECO:0000256" key="6">
    <source>
        <dbReference type="SAM" id="Phobius"/>
    </source>
</evidence>
<evidence type="ECO:0000256" key="4">
    <source>
        <dbReference type="ARBA" id="ARBA00022989"/>
    </source>
</evidence>
<evidence type="ECO:0000256" key="2">
    <source>
        <dbReference type="ARBA" id="ARBA00022448"/>
    </source>
</evidence>
<dbReference type="SUPFAM" id="SSF103473">
    <property type="entry name" value="MFS general substrate transporter"/>
    <property type="match status" value="1"/>
</dbReference>
<dbReference type="PANTHER" id="PTHR43791">
    <property type="entry name" value="PERMEASE-RELATED"/>
    <property type="match status" value="1"/>
</dbReference>
<evidence type="ECO:0000256" key="3">
    <source>
        <dbReference type="ARBA" id="ARBA00022692"/>
    </source>
</evidence>
<dbReference type="EMBL" id="MCGN01000017">
    <property type="protein sequence ID" value="ORY89211.1"/>
    <property type="molecule type" value="Genomic_DNA"/>
</dbReference>
<evidence type="ECO:0000256" key="1">
    <source>
        <dbReference type="ARBA" id="ARBA00004141"/>
    </source>
</evidence>
<feature type="transmembrane region" description="Helical" evidence="6">
    <location>
        <begin position="400"/>
        <end position="420"/>
    </location>
</feature>
<organism evidence="7 8">
    <name type="scientific">Syncephalastrum racemosum</name>
    <name type="common">Filamentous fungus</name>
    <dbReference type="NCBI Taxonomy" id="13706"/>
    <lineage>
        <taxon>Eukaryota</taxon>
        <taxon>Fungi</taxon>
        <taxon>Fungi incertae sedis</taxon>
        <taxon>Mucoromycota</taxon>
        <taxon>Mucoromycotina</taxon>
        <taxon>Mucoromycetes</taxon>
        <taxon>Mucorales</taxon>
        <taxon>Syncephalastraceae</taxon>
        <taxon>Syncephalastrum</taxon>
    </lineage>
</organism>
<dbReference type="InterPro" id="IPR036259">
    <property type="entry name" value="MFS_trans_sf"/>
</dbReference>
<comment type="subcellular location">
    <subcellularLocation>
        <location evidence="1">Membrane</location>
        <topology evidence="1">Multi-pass membrane protein</topology>
    </subcellularLocation>
</comment>
<dbReference type="OMA" id="RSEQVIW"/>
<feature type="transmembrane region" description="Helical" evidence="6">
    <location>
        <begin position="173"/>
        <end position="195"/>
    </location>
</feature>
<dbReference type="FunCoup" id="A0A1X2GYY8">
    <property type="interactions" value="81"/>
</dbReference>
<dbReference type="Pfam" id="PF07690">
    <property type="entry name" value="MFS_1"/>
    <property type="match status" value="1"/>
</dbReference>
<comment type="caution">
    <text evidence="7">The sequence shown here is derived from an EMBL/GenBank/DDBJ whole genome shotgun (WGS) entry which is preliminary data.</text>
</comment>
<feature type="transmembrane region" description="Helical" evidence="6">
    <location>
        <begin position="116"/>
        <end position="134"/>
    </location>
</feature>
<feature type="transmembrane region" description="Helical" evidence="6">
    <location>
        <begin position="45"/>
        <end position="62"/>
    </location>
</feature>
<dbReference type="OrthoDB" id="6730379at2759"/>
<keyword evidence="2" id="KW-0813">Transport</keyword>
<dbReference type="InterPro" id="IPR011701">
    <property type="entry name" value="MFS"/>
</dbReference>
<dbReference type="GO" id="GO:0022857">
    <property type="term" value="F:transmembrane transporter activity"/>
    <property type="evidence" value="ECO:0007669"/>
    <property type="project" value="InterPro"/>
</dbReference>
<accession>A0A1X2GYY8</accession>
<feature type="transmembrane region" description="Helical" evidence="6">
    <location>
        <begin position="314"/>
        <end position="334"/>
    </location>
</feature>
<keyword evidence="4 6" id="KW-1133">Transmembrane helix</keyword>
<name>A0A1X2GYY8_SYNRA</name>
<evidence type="ECO:0000313" key="7">
    <source>
        <dbReference type="EMBL" id="ORY89211.1"/>
    </source>
</evidence>
<keyword evidence="8" id="KW-1185">Reference proteome</keyword>
<feature type="transmembrane region" description="Helical" evidence="6">
    <location>
        <begin position="432"/>
        <end position="451"/>
    </location>
</feature>
<feature type="transmembrane region" description="Helical" evidence="6">
    <location>
        <begin position="278"/>
        <end position="302"/>
    </location>
</feature>
<feature type="transmembrane region" description="Helical" evidence="6">
    <location>
        <begin position="370"/>
        <end position="388"/>
    </location>
</feature>
<feature type="transmembrane region" description="Helical" evidence="6">
    <location>
        <begin position="146"/>
        <end position="166"/>
    </location>
</feature>
<gene>
    <name evidence="7" type="ORF">BCR43DRAFT_539567</name>
</gene>
<sequence>MSSELEKYTDTKIEKLESGLSVAEYDVNHAKFVYSPAEKKLVRKINWTVMPLVCSILFVQFIDKSTLNFSTAMGLYEDTGISQGQFSWLGAIFYVGYLAFQLPNQYFIQRLPISKYLGTILVFWGVSLACMALSKNFQQLAGLRFLLGFFEASTYPCIFLLISTLYRRSEQVIWFGTMFICNATAIALGGLIGYGIRYMSGINGLSAWKWCMVIWGAVTVFLGILFFFFLADSAKSKWFRLTTEEEAIVDERTRENAVIQTRTIKMKHIKEALTDDKFYCYMLISFFVNLQNGCTTIFSTQIIKDMGFDDLNSILLNIPNGVTIMILMVFMMYTSKKYDEIGYIAAIMGTITFLGALLLCVIPSGGAKLAGLFLSASSPIYVLLQTSISSNVSGYTKKIFYTGGNLVAYCIGNFVGPLMMVEEDGPRYIGGLSGYMAADMIAVLLFLYVRLRIVCENTRRQKLRDEGKVNPPAANREDLDLTDKEDLNFIYRP</sequence>
<dbReference type="InParanoid" id="A0A1X2GYY8"/>
<feature type="transmembrane region" description="Helical" evidence="6">
    <location>
        <begin position="341"/>
        <end position="364"/>
    </location>
</feature>
<proteinExistence type="predicted"/>
<reference evidence="7 8" key="1">
    <citation type="submission" date="2016-07" db="EMBL/GenBank/DDBJ databases">
        <title>Pervasive Adenine N6-methylation of Active Genes in Fungi.</title>
        <authorList>
            <consortium name="DOE Joint Genome Institute"/>
            <person name="Mondo S.J."/>
            <person name="Dannebaum R.O."/>
            <person name="Kuo R.C."/>
            <person name="Labutti K."/>
            <person name="Haridas S."/>
            <person name="Kuo A."/>
            <person name="Salamov A."/>
            <person name="Ahrendt S.R."/>
            <person name="Lipzen A."/>
            <person name="Sullivan W."/>
            <person name="Andreopoulos W.B."/>
            <person name="Clum A."/>
            <person name="Lindquist E."/>
            <person name="Daum C."/>
            <person name="Ramamoorthy G.K."/>
            <person name="Gryganskyi A."/>
            <person name="Culley D."/>
            <person name="Magnuson J.K."/>
            <person name="James T.Y."/>
            <person name="O'Malley M.A."/>
            <person name="Stajich J.E."/>
            <person name="Spatafora J.W."/>
            <person name="Visel A."/>
            <person name="Grigoriev I.V."/>
        </authorList>
    </citation>
    <scope>NUCLEOTIDE SEQUENCE [LARGE SCALE GENOMIC DNA]</scope>
    <source>
        <strain evidence="7 8">NRRL 2496</strain>
    </source>
</reference>
<evidence type="ECO:0000313" key="8">
    <source>
        <dbReference type="Proteomes" id="UP000242180"/>
    </source>
</evidence>
<keyword evidence="3 6" id="KW-0812">Transmembrane</keyword>
<dbReference type="Proteomes" id="UP000242180">
    <property type="component" value="Unassembled WGS sequence"/>
</dbReference>
<dbReference type="PANTHER" id="PTHR43791:SF97">
    <property type="entry name" value="ALLANTOATE TRANSPORTER, PUTATIVE (AFU_ORTHOLOGUE AFUA_1G14700)-RELATED"/>
    <property type="match status" value="1"/>
</dbReference>
<dbReference type="Gene3D" id="1.20.1250.20">
    <property type="entry name" value="MFS general substrate transporter like domains"/>
    <property type="match status" value="2"/>
</dbReference>
<evidence type="ECO:0000256" key="5">
    <source>
        <dbReference type="ARBA" id="ARBA00023136"/>
    </source>
</evidence>
<dbReference type="GO" id="GO:0016020">
    <property type="term" value="C:membrane"/>
    <property type="evidence" value="ECO:0007669"/>
    <property type="project" value="UniProtKB-SubCell"/>
</dbReference>
<feature type="transmembrane region" description="Helical" evidence="6">
    <location>
        <begin position="86"/>
        <end position="104"/>
    </location>
</feature>
<keyword evidence="5 6" id="KW-0472">Membrane</keyword>
<feature type="transmembrane region" description="Helical" evidence="6">
    <location>
        <begin position="207"/>
        <end position="231"/>
    </location>
</feature>
<dbReference type="STRING" id="13706.A0A1X2GYY8"/>
<dbReference type="AlphaFoldDB" id="A0A1X2GYY8"/>